<sequence>MTFRKWSMLLVLVFALAACSNNGTSVESAKRALEEMELEESEAAEESNKERAFQLLEEDLAWMSEQNSNVHAPYESHIIDFDTHEPIGPHVQYNVDEGSDFDVNRYPFFVSFHGKQYKLELGWTGPNLHTLSYTELSDSIRARKEGWFSEPFFPFIHELGFAFDPSDWQITAADLDGDGMLEIIVTARYTEDVSTDKILAVYRFTDDEEEPFELAVHLQTAAKSYRTGIAQQFRVTKAKEIVAENWDFEEAVAYFEDGDWYVTVNHYLPASDNLSTAYVLISGFGEDPEFTRHRTPAPYLETCYISWNTDVTASKADNKDSKSSDKQSANGTSSGDSSSKGSSNSSNNDSSSKQNNTSKQSSASFTPTVPKKSDMQLEGVLRDLPESCQYSPTPCQPMSTEDIKERAGAAAIFYIEKSIIARKQGDYSIAAPYIAAGSPIETDMKKLVPGDASRGVSMTFEKFEILNVVDHGEGRYDVHLRNTYDIQRTRRTGLRTFESVLRIVYNSSSDTFYAYELISETEL</sequence>
<evidence type="ECO:0000313" key="5">
    <source>
        <dbReference type="Proteomes" id="UP001596976"/>
    </source>
</evidence>
<evidence type="ECO:0000313" key="4">
    <source>
        <dbReference type="EMBL" id="MFD0944657.1"/>
    </source>
</evidence>
<dbReference type="PROSITE" id="PS51257">
    <property type="entry name" value="PROKAR_LIPOPROTEIN"/>
    <property type="match status" value="1"/>
</dbReference>
<dbReference type="Pfam" id="PF22819">
    <property type="entry name" value="TcaA_5th"/>
    <property type="match status" value="1"/>
</dbReference>
<dbReference type="InterPro" id="IPR054528">
    <property type="entry name" value="TcaA_5th"/>
</dbReference>
<dbReference type="InterPro" id="IPR028994">
    <property type="entry name" value="Integrin_alpha_N"/>
</dbReference>
<keyword evidence="5" id="KW-1185">Reference proteome</keyword>
<dbReference type="Proteomes" id="UP001596976">
    <property type="component" value="Unassembled WGS sequence"/>
</dbReference>
<keyword evidence="2" id="KW-0732">Signal</keyword>
<evidence type="ECO:0000256" key="1">
    <source>
        <dbReference type="SAM" id="MobiDB-lite"/>
    </source>
</evidence>
<comment type="caution">
    <text evidence="4">The sequence shown here is derived from an EMBL/GenBank/DDBJ whole genome shotgun (WGS) entry which is preliminary data.</text>
</comment>
<feature type="compositionally biased region" description="Basic and acidic residues" evidence="1">
    <location>
        <begin position="316"/>
        <end position="325"/>
    </location>
</feature>
<dbReference type="EMBL" id="JBHTJF010000043">
    <property type="protein sequence ID" value="MFD0944657.1"/>
    <property type="molecule type" value="Genomic_DNA"/>
</dbReference>
<feature type="region of interest" description="Disordered" evidence="1">
    <location>
        <begin position="314"/>
        <end position="373"/>
    </location>
</feature>
<accession>A0ABW3H1C1</accession>
<evidence type="ECO:0000256" key="2">
    <source>
        <dbReference type="SAM" id="SignalP"/>
    </source>
</evidence>
<protein>
    <submittedName>
        <fullName evidence="4">FG-GAP repeat domain-containing protein</fullName>
    </submittedName>
</protein>
<evidence type="ECO:0000259" key="3">
    <source>
        <dbReference type="Pfam" id="PF22819"/>
    </source>
</evidence>
<gene>
    <name evidence="4" type="ORF">ACFQ0V_12980</name>
</gene>
<feature type="domain" description="TcaA protein NTF2-like" evidence="3">
    <location>
        <begin position="414"/>
        <end position="509"/>
    </location>
</feature>
<reference evidence="5" key="1">
    <citation type="journal article" date="2019" name="Int. J. Syst. Evol. Microbiol.">
        <title>The Global Catalogue of Microorganisms (GCM) 10K type strain sequencing project: providing services to taxonomists for standard genome sequencing and annotation.</title>
        <authorList>
            <consortium name="The Broad Institute Genomics Platform"/>
            <consortium name="The Broad Institute Genome Sequencing Center for Infectious Disease"/>
            <person name="Wu L."/>
            <person name="Ma J."/>
        </authorList>
    </citation>
    <scope>NUCLEOTIDE SEQUENCE [LARGE SCALE GENOMIC DNA]</scope>
    <source>
        <strain evidence="5">CCUG 63563</strain>
    </source>
</reference>
<feature type="chain" id="PRO_5046165032" evidence="2">
    <location>
        <begin position="21"/>
        <end position="523"/>
    </location>
</feature>
<organism evidence="4 5">
    <name type="scientific">Savagea faecisuis</name>
    <dbReference type="NCBI Taxonomy" id="1274803"/>
    <lineage>
        <taxon>Bacteria</taxon>
        <taxon>Bacillati</taxon>
        <taxon>Bacillota</taxon>
        <taxon>Bacilli</taxon>
        <taxon>Bacillales</taxon>
        <taxon>Caryophanaceae</taxon>
        <taxon>Savagea</taxon>
    </lineage>
</organism>
<name>A0ABW3H1C1_9BACL</name>
<dbReference type="RefSeq" id="WP_381014369.1">
    <property type="nucleotide sequence ID" value="NZ_JBHTJF010000043.1"/>
</dbReference>
<dbReference type="SUPFAM" id="SSF69318">
    <property type="entry name" value="Integrin alpha N-terminal domain"/>
    <property type="match status" value="1"/>
</dbReference>
<feature type="signal peptide" evidence="2">
    <location>
        <begin position="1"/>
        <end position="20"/>
    </location>
</feature>
<feature type="compositionally biased region" description="Low complexity" evidence="1">
    <location>
        <begin position="326"/>
        <end position="364"/>
    </location>
</feature>
<proteinExistence type="predicted"/>